<proteinExistence type="predicted"/>
<organism evidence="2">
    <name type="scientific">Tanacetum cinerariifolium</name>
    <name type="common">Dalmatian daisy</name>
    <name type="synonym">Chrysanthemum cinerariifolium</name>
    <dbReference type="NCBI Taxonomy" id="118510"/>
    <lineage>
        <taxon>Eukaryota</taxon>
        <taxon>Viridiplantae</taxon>
        <taxon>Streptophyta</taxon>
        <taxon>Embryophyta</taxon>
        <taxon>Tracheophyta</taxon>
        <taxon>Spermatophyta</taxon>
        <taxon>Magnoliopsida</taxon>
        <taxon>eudicotyledons</taxon>
        <taxon>Gunneridae</taxon>
        <taxon>Pentapetalae</taxon>
        <taxon>asterids</taxon>
        <taxon>campanulids</taxon>
        <taxon>Asterales</taxon>
        <taxon>Asteraceae</taxon>
        <taxon>Asteroideae</taxon>
        <taxon>Anthemideae</taxon>
        <taxon>Anthemidinae</taxon>
        <taxon>Tanacetum</taxon>
    </lineage>
</organism>
<dbReference type="EMBL" id="BKCJ010271254">
    <property type="protein sequence ID" value="GEZ37391.1"/>
    <property type="molecule type" value="Genomic_DNA"/>
</dbReference>
<gene>
    <name evidence="2" type="ORF">Tci_509364</name>
</gene>
<protein>
    <submittedName>
        <fullName evidence="2">Copia protein</fullName>
    </submittedName>
</protein>
<dbReference type="Pfam" id="PF07727">
    <property type="entry name" value="RVT_2"/>
    <property type="match status" value="1"/>
</dbReference>
<feature type="non-terminal residue" evidence="2">
    <location>
        <position position="826"/>
    </location>
</feature>
<evidence type="ECO:0000259" key="1">
    <source>
        <dbReference type="Pfam" id="PF07727"/>
    </source>
</evidence>
<sequence length="826" mass="94325">MELYMQNREHGRMILELVENCSLIWPIVEENRMTRTNKYSELSTAEKLQADCDMKATNIILQGTMLTKLEKECKLYDAIDKFTHIKGESLHKYYLRFTQLINDVNIYNMKMEQFQVNTKFLNSLPPGWSKFVTDVKLVKDFHTTNFDQLHAYLEQHKLHANEVRILRERFAVLVFSPGDDLISCLNKAIAFLIVLASSRKGLLNATTVKVKDIWLGNALNLSDQGMHHDPRVPDGQAVQTIIPNNAAFQTEDLDTYDSDCDDISNAKAILMANISNYGSDVILEVPHSETYLNDMENQMHMLTKPQDFYDNILKQALGYQNSCYLKKSQWIKPTLYDGIVISNKRVAMLVIDDEETVILEDNDLKAQLQDKDTTICKLKDIIKSMREKSKDENANYDYVEIETENVELENNEDLKDQIQDKVFVIISLKSDLRKIKGKEIVDIDAQKPFANTIVLGIFKIDLVPLAPKLLQNMEDHIDYLKYTQEQANILSGIVEQAKAKQPLDNVLDFASKHAQRIQELLVYVRDTCPNEINLSAKKVNVTPKNNVKKVRFAKLLTSSSNIKRVESSKTFDFNTHVLSPTGLKCSASNYGSKPTGNKKNDMISQTPSRNIKNKVEAQPRNVNKKNHVVEPIRNVDVKKSQLNANFELICATCKKSTFDGVHDMCLFDFGNNVVQIVLWNLDFRCSKHMTGNNSQLMNFVSKFLGIVRFGINHIARIMGYGDYQLGNVSSICCTKEYGRLSVNRIIGYGDYLRKEVYVSQPDGFVDSDNPNHVYKLKKALYGLKQAPHAWKRDDAWFKDKVLLVQAQANGQILHEEELAFLADPGI</sequence>
<dbReference type="AlphaFoldDB" id="A0A699I9U2"/>
<comment type="caution">
    <text evidence="2">The sequence shown here is derived from an EMBL/GenBank/DDBJ whole genome shotgun (WGS) entry which is preliminary data.</text>
</comment>
<reference evidence="2" key="1">
    <citation type="journal article" date="2019" name="Sci. Rep.">
        <title>Draft genome of Tanacetum cinerariifolium, the natural source of mosquito coil.</title>
        <authorList>
            <person name="Yamashiro T."/>
            <person name="Shiraishi A."/>
            <person name="Satake H."/>
            <person name="Nakayama K."/>
        </authorList>
    </citation>
    <scope>NUCLEOTIDE SEQUENCE</scope>
</reference>
<dbReference type="InterPro" id="IPR013103">
    <property type="entry name" value="RVT_2"/>
</dbReference>
<feature type="domain" description="Reverse transcriptase Ty1/copia-type" evidence="1">
    <location>
        <begin position="752"/>
        <end position="792"/>
    </location>
</feature>
<name>A0A699I9U2_TANCI</name>
<evidence type="ECO:0000313" key="2">
    <source>
        <dbReference type="EMBL" id="GEZ37391.1"/>
    </source>
</evidence>
<accession>A0A699I9U2</accession>